<gene>
    <name evidence="6" type="primary">nanR_2</name>
    <name evidence="6" type="ORF">PSEWESI4_04873</name>
</gene>
<dbReference type="EMBL" id="CAJFCI010000096">
    <property type="protein sequence ID" value="CAD5110550.1"/>
    <property type="molecule type" value="Genomic_DNA"/>
</dbReference>
<feature type="domain" description="GntR C-terminal" evidence="5">
    <location>
        <begin position="92"/>
        <end position="215"/>
    </location>
</feature>
<protein>
    <submittedName>
        <fullName evidence="6">HTH-type transcriptional repressor NanR</fullName>
    </submittedName>
</protein>
<feature type="domain" description="HTH gntR-type" evidence="4">
    <location>
        <begin position="24"/>
        <end position="82"/>
    </location>
</feature>
<keyword evidence="3" id="KW-0804">Transcription</keyword>
<evidence type="ECO:0000259" key="4">
    <source>
        <dbReference type="SMART" id="SM00345"/>
    </source>
</evidence>
<dbReference type="InterPro" id="IPR036390">
    <property type="entry name" value="WH_DNA-bd_sf"/>
</dbReference>
<dbReference type="SUPFAM" id="SSF48008">
    <property type="entry name" value="GntR ligand-binding domain-like"/>
    <property type="match status" value="1"/>
</dbReference>
<evidence type="ECO:0000313" key="6">
    <source>
        <dbReference type="EMBL" id="CAD5110550.1"/>
    </source>
</evidence>
<dbReference type="GO" id="GO:0003700">
    <property type="term" value="F:DNA-binding transcription factor activity"/>
    <property type="evidence" value="ECO:0007669"/>
    <property type="project" value="InterPro"/>
</dbReference>
<dbReference type="InterPro" id="IPR008920">
    <property type="entry name" value="TF_FadR/GntR_C"/>
</dbReference>
<dbReference type="Proteomes" id="UP000583387">
    <property type="component" value="Unassembled WGS sequence"/>
</dbReference>
<dbReference type="Pfam" id="PF07729">
    <property type="entry name" value="FCD"/>
    <property type="match status" value="1"/>
</dbReference>
<dbReference type="Gene3D" id="1.10.10.10">
    <property type="entry name" value="Winged helix-like DNA-binding domain superfamily/Winged helix DNA-binding domain"/>
    <property type="match status" value="1"/>
</dbReference>
<evidence type="ECO:0000256" key="2">
    <source>
        <dbReference type="ARBA" id="ARBA00023125"/>
    </source>
</evidence>
<dbReference type="AlphaFoldDB" id="A0A7U7ET11"/>
<name>A0A7U7ET11_9GAMM</name>
<evidence type="ECO:0000259" key="5">
    <source>
        <dbReference type="SMART" id="SM00895"/>
    </source>
</evidence>
<dbReference type="SMART" id="SM00345">
    <property type="entry name" value="HTH_GNTR"/>
    <property type="match status" value="1"/>
</dbReference>
<keyword evidence="1" id="KW-0805">Transcription regulation</keyword>
<dbReference type="Pfam" id="PF00392">
    <property type="entry name" value="GntR"/>
    <property type="match status" value="1"/>
</dbReference>
<keyword evidence="7" id="KW-1185">Reference proteome</keyword>
<sequence>MVMTETVEPGAKADTGEKSSSHFIYESIYAAILDKRLAPAARLNKETLGKIFQVGSGTVQRALAQLAREGAVVMEPKQVAMVARPDRQQARQVLEARLLVESEVLRLAAARITRDELAELRDIVDSQRACLADSDSAGLINRDCRFHLRLAEIAGNGLLVDFLRDLLTRASLNIALSRSWVHSKETCRQQLDVIDALEAGDASHAAESMAAHLNEMFDRLHFAPPLTTDLRTAFQDKLRRATPPSYVSAPRLRSC</sequence>
<dbReference type="PANTHER" id="PTHR43537">
    <property type="entry name" value="TRANSCRIPTIONAL REGULATOR, GNTR FAMILY"/>
    <property type="match status" value="1"/>
</dbReference>
<evidence type="ECO:0000256" key="1">
    <source>
        <dbReference type="ARBA" id="ARBA00023015"/>
    </source>
</evidence>
<accession>A0A7U7ET11</accession>
<dbReference type="SUPFAM" id="SSF46785">
    <property type="entry name" value="Winged helix' DNA-binding domain"/>
    <property type="match status" value="1"/>
</dbReference>
<dbReference type="InterPro" id="IPR036388">
    <property type="entry name" value="WH-like_DNA-bd_sf"/>
</dbReference>
<reference evidence="6 7" key="1">
    <citation type="submission" date="2020-08" db="EMBL/GenBank/DDBJ databases">
        <authorList>
            <person name="Criscuolo A."/>
        </authorList>
    </citation>
    <scope>NUCLEOTIDE SEQUENCE [LARGE SCALE GENOMIC DNA]</scope>
    <source>
        <strain evidence="6">CIP111764</strain>
    </source>
</reference>
<evidence type="ECO:0000256" key="3">
    <source>
        <dbReference type="ARBA" id="ARBA00023163"/>
    </source>
</evidence>
<proteinExistence type="predicted"/>
<comment type="caution">
    <text evidence="6">The sequence shown here is derived from an EMBL/GenBank/DDBJ whole genome shotgun (WGS) entry which is preliminary data.</text>
</comment>
<dbReference type="PANTHER" id="PTHR43537:SF53">
    <property type="entry name" value="HTH-TYPE TRANSCRIPTIONAL REPRESSOR NANR"/>
    <property type="match status" value="1"/>
</dbReference>
<dbReference type="InterPro" id="IPR011711">
    <property type="entry name" value="GntR_C"/>
</dbReference>
<keyword evidence="2" id="KW-0238">DNA-binding</keyword>
<dbReference type="Gene3D" id="1.20.120.530">
    <property type="entry name" value="GntR ligand-binding domain-like"/>
    <property type="match status" value="1"/>
</dbReference>
<evidence type="ECO:0000313" key="7">
    <source>
        <dbReference type="Proteomes" id="UP000583387"/>
    </source>
</evidence>
<organism evidence="6 7">
    <name type="scientific">Zestomonas carbonaria</name>
    <dbReference type="NCBI Taxonomy" id="2762745"/>
    <lineage>
        <taxon>Bacteria</taxon>
        <taxon>Pseudomonadati</taxon>
        <taxon>Pseudomonadota</taxon>
        <taxon>Gammaproteobacteria</taxon>
        <taxon>Pseudomonadales</taxon>
        <taxon>Pseudomonadaceae</taxon>
        <taxon>Zestomonas</taxon>
    </lineage>
</organism>
<dbReference type="SMART" id="SM00895">
    <property type="entry name" value="FCD"/>
    <property type="match status" value="1"/>
</dbReference>
<dbReference type="GO" id="GO:0003677">
    <property type="term" value="F:DNA binding"/>
    <property type="evidence" value="ECO:0007669"/>
    <property type="project" value="UniProtKB-KW"/>
</dbReference>
<dbReference type="InterPro" id="IPR000524">
    <property type="entry name" value="Tscrpt_reg_HTH_GntR"/>
</dbReference>